<dbReference type="AlphaFoldDB" id="A0A8T0G441"/>
<evidence type="ECO:0000313" key="1">
    <source>
        <dbReference type="EMBL" id="KAF8796810.1"/>
    </source>
</evidence>
<reference evidence="1" key="2">
    <citation type="submission" date="2020-06" db="EMBL/GenBank/DDBJ databases">
        <authorList>
            <person name="Sheffer M."/>
        </authorList>
    </citation>
    <scope>NUCLEOTIDE SEQUENCE</scope>
</reference>
<dbReference type="Proteomes" id="UP000807504">
    <property type="component" value="Unassembled WGS sequence"/>
</dbReference>
<gene>
    <name evidence="1" type="ORF">HNY73_001147</name>
</gene>
<protein>
    <submittedName>
        <fullName evidence="1">Uncharacterized protein</fullName>
    </submittedName>
</protein>
<comment type="caution">
    <text evidence="1">The sequence shown here is derived from an EMBL/GenBank/DDBJ whole genome shotgun (WGS) entry which is preliminary data.</text>
</comment>
<dbReference type="EMBL" id="JABXBU010000001">
    <property type="protein sequence ID" value="KAF8796810.1"/>
    <property type="molecule type" value="Genomic_DNA"/>
</dbReference>
<keyword evidence="2" id="KW-1185">Reference proteome</keyword>
<organism evidence="1 2">
    <name type="scientific">Argiope bruennichi</name>
    <name type="common">Wasp spider</name>
    <name type="synonym">Aranea bruennichi</name>
    <dbReference type="NCBI Taxonomy" id="94029"/>
    <lineage>
        <taxon>Eukaryota</taxon>
        <taxon>Metazoa</taxon>
        <taxon>Ecdysozoa</taxon>
        <taxon>Arthropoda</taxon>
        <taxon>Chelicerata</taxon>
        <taxon>Arachnida</taxon>
        <taxon>Araneae</taxon>
        <taxon>Araneomorphae</taxon>
        <taxon>Entelegynae</taxon>
        <taxon>Araneoidea</taxon>
        <taxon>Araneidae</taxon>
        <taxon>Argiope</taxon>
    </lineage>
</organism>
<evidence type="ECO:0000313" key="2">
    <source>
        <dbReference type="Proteomes" id="UP000807504"/>
    </source>
</evidence>
<name>A0A8T0G441_ARGBR</name>
<reference evidence="1" key="1">
    <citation type="journal article" date="2020" name="bioRxiv">
        <title>Chromosome-level reference genome of the European wasp spider Argiope bruennichi: a resource for studies on range expansion and evolutionary adaptation.</title>
        <authorList>
            <person name="Sheffer M.M."/>
            <person name="Hoppe A."/>
            <person name="Krehenwinkel H."/>
            <person name="Uhl G."/>
            <person name="Kuss A.W."/>
            <person name="Jensen L."/>
            <person name="Jensen C."/>
            <person name="Gillespie R.G."/>
            <person name="Hoff K.J."/>
            <person name="Prost S."/>
        </authorList>
    </citation>
    <scope>NUCLEOTIDE SEQUENCE</scope>
</reference>
<accession>A0A8T0G441</accession>
<sequence length="125" mass="14149">MGKDSSEHRPFETPPCFARLLTASTYCFRVPPASAKYISRNPERVTRPETSLAPDDVLGFIVGPPKSRCRWWGAPLAARHYAEKNANAAEEEKPVFSGDKRKIDLRPGHLILESERFVQVEGRKR</sequence>
<proteinExistence type="predicted"/>